<comment type="caution">
    <text evidence="7">The sequence shown here is derived from an EMBL/GenBank/DDBJ whole genome shotgun (WGS) entry which is preliminary data.</text>
</comment>
<dbReference type="Gene3D" id="3.90.180.10">
    <property type="entry name" value="Medium-chain alcohol dehydrogenases, catalytic domain"/>
    <property type="match status" value="1"/>
</dbReference>
<dbReference type="InterPro" id="IPR036291">
    <property type="entry name" value="NAD(P)-bd_dom_sf"/>
</dbReference>
<keyword evidence="3" id="KW-0479">Metal-binding</keyword>
<dbReference type="PANTHER" id="PTHR43350:SF19">
    <property type="entry name" value="D-GULOSIDE 3-DEHYDROGENASE"/>
    <property type="match status" value="1"/>
</dbReference>
<organism evidence="7 8">
    <name type="scientific">Paracoccus aestuarii</name>
    <dbReference type="NCBI Taxonomy" id="453842"/>
    <lineage>
        <taxon>Bacteria</taxon>
        <taxon>Pseudomonadati</taxon>
        <taxon>Pseudomonadota</taxon>
        <taxon>Alphaproteobacteria</taxon>
        <taxon>Rhodobacterales</taxon>
        <taxon>Paracoccaceae</taxon>
        <taxon>Paracoccus</taxon>
    </lineage>
</organism>
<name>A0A419A1X1_9RHOB</name>
<comment type="cofactor">
    <cofactor evidence="1">
        <name>Zn(2+)</name>
        <dbReference type="ChEBI" id="CHEBI:29105"/>
    </cofactor>
</comment>
<dbReference type="Pfam" id="PF01262">
    <property type="entry name" value="AlaDh_PNT_C"/>
    <property type="match status" value="1"/>
</dbReference>
<keyword evidence="4" id="KW-0862">Zinc</keyword>
<dbReference type="Proteomes" id="UP000285530">
    <property type="component" value="Unassembled WGS sequence"/>
</dbReference>
<evidence type="ECO:0000256" key="3">
    <source>
        <dbReference type="ARBA" id="ARBA00022723"/>
    </source>
</evidence>
<evidence type="ECO:0000256" key="1">
    <source>
        <dbReference type="ARBA" id="ARBA00001947"/>
    </source>
</evidence>
<evidence type="ECO:0000256" key="5">
    <source>
        <dbReference type="ARBA" id="ARBA00023002"/>
    </source>
</evidence>
<evidence type="ECO:0000313" key="8">
    <source>
        <dbReference type="Proteomes" id="UP000285530"/>
    </source>
</evidence>
<dbReference type="GO" id="GO:0016491">
    <property type="term" value="F:oxidoreductase activity"/>
    <property type="evidence" value="ECO:0007669"/>
    <property type="project" value="UniProtKB-KW"/>
</dbReference>
<evidence type="ECO:0000259" key="6">
    <source>
        <dbReference type="Pfam" id="PF01262"/>
    </source>
</evidence>
<dbReference type="RefSeq" id="WP_119884949.1">
    <property type="nucleotide sequence ID" value="NZ_CP067169.1"/>
</dbReference>
<dbReference type="AlphaFoldDB" id="A0A419A1X1"/>
<dbReference type="Gene3D" id="3.40.50.720">
    <property type="entry name" value="NAD(P)-binding Rossmann-like Domain"/>
    <property type="match status" value="1"/>
</dbReference>
<accession>A0A419A1X1</accession>
<dbReference type="SUPFAM" id="SSF51735">
    <property type="entry name" value="NAD(P)-binding Rossmann-fold domains"/>
    <property type="match status" value="1"/>
</dbReference>
<evidence type="ECO:0000256" key="4">
    <source>
        <dbReference type="ARBA" id="ARBA00022833"/>
    </source>
</evidence>
<dbReference type="GO" id="GO:0046872">
    <property type="term" value="F:metal ion binding"/>
    <property type="evidence" value="ECO:0007669"/>
    <property type="project" value="UniProtKB-KW"/>
</dbReference>
<keyword evidence="8" id="KW-1185">Reference proteome</keyword>
<sequence length="314" mass="33541">MTAQALWCIDPDTARIEPGAEGQGIAVRTLFSGISRGTERLVASGRVPEAEAHRMRAPFQEGDFPFPVKYGYAAVGRAEDGDLAGRTVFALFPHQDRFRLPADALIPLPEGLAPERAVLAANMETALNILWDSGAGAGDRVAVIGGGLVGLLTAWLAARLPGAEVTVIDIQPERRALAEALGCAFALPDQAQPCQDCVIHTSATDQGLALAIRIAGTQSTITEASWHGEGRSAIPLGGAFHSQRLRIVGSQVGSIPPDRAPRWTYRRRLSKALELLRDDRLDALISGETAFADLPAAYGRILADPATLCHRIRY</sequence>
<keyword evidence="5" id="KW-0560">Oxidoreductase</keyword>
<dbReference type="SUPFAM" id="SSF50129">
    <property type="entry name" value="GroES-like"/>
    <property type="match status" value="1"/>
</dbReference>
<gene>
    <name evidence="7" type="ORF">D3P06_02040</name>
</gene>
<dbReference type="InterPro" id="IPR011032">
    <property type="entry name" value="GroES-like_sf"/>
</dbReference>
<feature type="domain" description="Alanine dehydrogenase/pyridine nucleotide transhydrogenase NAD(H)-binding" evidence="6">
    <location>
        <begin position="140"/>
        <end position="183"/>
    </location>
</feature>
<dbReference type="EMBL" id="QZEV01000004">
    <property type="protein sequence ID" value="RJL06997.1"/>
    <property type="molecule type" value="Genomic_DNA"/>
</dbReference>
<dbReference type="PANTHER" id="PTHR43350">
    <property type="entry name" value="NAD-DEPENDENT ALCOHOL DEHYDROGENASE"/>
    <property type="match status" value="1"/>
</dbReference>
<evidence type="ECO:0000256" key="2">
    <source>
        <dbReference type="ARBA" id="ARBA00008072"/>
    </source>
</evidence>
<dbReference type="OrthoDB" id="9781588at2"/>
<proteinExistence type="inferred from homology"/>
<dbReference type="InterPro" id="IPR007698">
    <property type="entry name" value="AlaDH/PNT_NAD(H)-bd"/>
</dbReference>
<reference evidence="7 8" key="1">
    <citation type="submission" date="2018-09" db="EMBL/GenBank/DDBJ databases">
        <title>Paracoccus onubensis nov. sp. a moderate halophilic bacterium isolated from Gruta de las Maravillas (Aracena, Spain).</title>
        <authorList>
            <person name="Jurado V."/>
            <person name="Gutierrez-Patricio S."/>
            <person name="Gonzalez-Pimentel J.L."/>
            <person name="Laiz L."/>
            <person name="Saiz-Jimenez C."/>
        </authorList>
    </citation>
    <scope>NUCLEOTIDE SEQUENCE [LARGE SCALE GENOMIC DNA]</scope>
    <source>
        <strain evidence="7 8">DSM 19484</strain>
    </source>
</reference>
<comment type="similarity">
    <text evidence="2">Belongs to the zinc-containing alcohol dehydrogenase family.</text>
</comment>
<protein>
    <submittedName>
        <fullName evidence="7">Dehydrogenase</fullName>
    </submittedName>
</protein>
<dbReference type="CDD" id="cd08255">
    <property type="entry name" value="2-desacetyl-2-hydroxyethyl_bacteriochlorophyllide_like"/>
    <property type="match status" value="1"/>
</dbReference>
<evidence type="ECO:0000313" key="7">
    <source>
        <dbReference type="EMBL" id="RJL06997.1"/>
    </source>
</evidence>